<evidence type="ECO:0000313" key="1">
    <source>
        <dbReference type="EMBL" id="RYC43631.1"/>
    </source>
</evidence>
<comment type="caution">
    <text evidence="1">The sequence shown here is derived from an EMBL/GenBank/DDBJ whole genome shotgun (WGS) entry which is preliminary data.</text>
</comment>
<keyword evidence="2" id="KW-1185">Reference proteome</keyword>
<gene>
    <name evidence="1" type="ORF">CLR69_00805</name>
</gene>
<dbReference type="EMBL" id="NWTM01000001">
    <property type="protein sequence ID" value="RYC43631.1"/>
    <property type="molecule type" value="Genomic_DNA"/>
</dbReference>
<dbReference type="InterPro" id="IPR032466">
    <property type="entry name" value="Metal_Hydrolase"/>
</dbReference>
<dbReference type="Gene3D" id="3.20.20.140">
    <property type="entry name" value="Metal-dependent hydrolases"/>
    <property type="match status" value="1"/>
</dbReference>
<organism evidence="1 2">
    <name type="scientific">Pectobacterium zantedeschiae</name>
    <dbReference type="NCBI Taxonomy" id="2034769"/>
    <lineage>
        <taxon>Bacteria</taxon>
        <taxon>Pseudomonadati</taxon>
        <taxon>Pseudomonadota</taxon>
        <taxon>Gammaproteobacteria</taxon>
        <taxon>Enterobacterales</taxon>
        <taxon>Pectobacteriaceae</taxon>
        <taxon>Pectobacterium</taxon>
    </lineage>
</organism>
<name>A0A9X8P4Q5_9GAMM</name>
<protein>
    <submittedName>
        <fullName evidence="1">Uncharacterized protein</fullName>
    </submittedName>
</protein>
<evidence type="ECO:0000313" key="2">
    <source>
        <dbReference type="Proteomes" id="UP001138460"/>
    </source>
</evidence>
<reference evidence="1 2" key="1">
    <citation type="journal article" date="2018" name="Syst. Appl. Microbiol.">
        <title>Pectobacterium zantedeschiae sp. nov. a new species of a soft rot pathogen isolated from Calla lily (Zantedeschia spp.).</title>
        <authorList>
            <person name="Waleron M."/>
            <person name="Misztak A."/>
            <person name="Waleron M."/>
            <person name="Franczuk M."/>
            <person name="Jonca J."/>
            <person name="Wielgomas B."/>
            <person name="Mikicinski A."/>
            <person name="Popovic T."/>
            <person name="Waleron K."/>
        </authorList>
    </citation>
    <scope>NUCLEOTIDE SEQUENCE [LARGE SCALE GENOMIC DNA]</scope>
    <source>
        <strain evidence="1 2">9M</strain>
    </source>
</reference>
<dbReference type="SUPFAM" id="SSF51556">
    <property type="entry name" value="Metallo-dependent hydrolases"/>
    <property type="match status" value="1"/>
</dbReference>
<dbReference type="RefSeq" id="WP_129705234.1">
    <property type="nucleotide sequence ID" value="NZ_CP139172.1"/>
</dbReference>
<dbReference type="AlphaFoldDB" id="A0A9X8P4Q5"/>
<sequence length="392" mass="45220">MRSYPSLPVKAFFDGFEWKSGGWLFKQTDKSGNFVIEFNKTAEKSKFLAISSFINTHAHISHIPRYSNQCGSDVLEGKPNIGGGSFTDNVFNSSNDCTINGVNIVCSSIRPENVNDLLSVYNDLPIKVVPFISVKHYHDKNLIILELNKIVKFFDTYNVPIRPAIIIHSLYNITEDDLSFYCEYSLKNRIVISIHLFEWEGELLFYQKPYADFNDSIYLRMKRNWQSINLDNCLIKIINNKLLMKILVHCSYIPKELLSINSNNSTLITLCPSSCIRLNNPVLLPMDFNNIAIATDGYYTNMGYNLINELKVYNVTSRVRNKYYEANSLLSSITGNPQKFIINSGLITDRKLIHNFSNLNFFKKTSGYIPDDFIGSDFINYNDSYQRFFYYE</sequence>
<accession>A0A9X8P4Q5</accession>
<proteinExistence type="predicted"/>
<dbReference type="Proteomes" id="UP001138460">
    <property type="component" value="Unassembled WGS sequence"/>
</dbReference>
<dbReference type="OrthoDB" id="9874803at2"/>